<gene>
    <name evidence="2" type="ORF">HPB48_018317</name>
</gene>
<evidence type="ECO:0000313" key="2">
    <source>
        <dbReference type="EMBL" id="KAH9378609.1"/>
    </source>
</evidence>
<organism evidence="2 3">
    <name type="scientific">Haemaphysalis longicornis</name>
    <name type="common">Bush tick</name>
    <dbReference type="NCBI Taxonomy" id="44386"/>
    <lineage>
        <taxon>Eukaryota</taxon>
        <taxon>Metazoa</taxon>
        <taxon>Ecdysozoa</taxon>
        <taxon>Arthropoda</taxon>
        <taxon>Chelicerata</taxon>
        <taxon>Arachnida</taxon>
        <taxon>Acari</taxon>
        <taxon>Parasitiformes</taxon>
        <taxon>Ixodida</taxon>
        <taxon>Ixodoidea</taxon>
        <taxon>Ixodidae</taxon>
        <taxon>Haemaphysalinae</taxon>
        <taxon>Haemaphysalis</taxon>
    </lineage>
</organism>
<dbReference type="AlphaFoldDB" id="A0A9J6GUR0"/>
<feature type="compositionally biased region" description="Basic and acidic residues" evidence="1">
    <location>
        <begin position="89"/>
        <end position="99"/>
    </location>
</feature>
<accession>A0A9J6GUR0</accession>
<evidence type="ECO:0000313" key="3">
    <source>
        <dbReference type="Proteomes" id="UP000821853"/>
    </source>
</evidence>
<feature type="compositionally biased region" description="Basic residues" evidence="1">
    <location>
        <begin position="76"/>
        <end position="88"/>
    </location>
</feature>
<reference evidence="2 3" key="1">
    <citation type="journal article" date="2020" name="Cell">
        <title>Large-Scale Comparative Analyses of Tick Genomes Elucidate Their Genetic Diversity and Vector Capacities.</title>
        <authorList>
            <consortium name="Tick Genome and Microbiome Consortium (TIGMIC)"/>
            <person name="Jia N."/>
            <person name="Wang J."/>
            <person name="Shi W."/>
            <person name="Du L."/>
            <person name="Sun Y."/>
            <person name="Zhan W."/>
            <person name="Jiang J.F."/>
            <person name="Wang Q."/>
            <person name="Zhang B."/>
            <person name="Ji P."/>
            <person name="Bell-Sakyi L."/>
            <person name="Cui X.M."/>
            <person name="Yuan T.T."/>
            <person name="Jiang B.G."/>
            <person name="Yang W.F."/>
            <person name="Lam T.T."/>
            <person name="Chang Q.C."/>
            <person name="Ding S.J."/>
            <person name="Wang X.J."/>
            <person name="Zhu J.G."/>
            <person name="Ruan X.D."/>
            <person name="Zhao L."/>
            <person name="Wei J.T."/>
            <person name="Ye R.Z."/>
            <person name="Que T.C."/>
            <person name="Du C.H."/>
            <person name="Zhou Y.H."/>
            <person name="Cheng J.X."/>
            <person name="Dai P.F."/>
            <person name="Guo W.B."/>
            <person name="Han X.H."/>
            <person name="Huang E.J."/>
            <person name="Li L.F."/>
            <person name="Wei W."/>
            <person name="Gao Y.C."/>
            <person name="Liu J.Z."/>
            <person name="Shao H.Z."/>
            <person name="Wang X."/>
            <person name="Wang C.C."/>
            <person name="Yang T.C."/>
            <person name="Huo Q.B."/>
            <person name="Li W."/>
            <person name="Chen H.Y."/>
            <person name="Chen S.E."/>
            <person name="Zhou L.G."/>
            <person name="Ni X.B."/>
            <person name="Tian J.H."/>
            <person name="Sheng Y."/>
            <person name="Liu T."/>
            <person name="Pan Y.S."/>
            <person name="Xia L.Y."/>
            <person name="Li J."/>
            <person name="Zhao F."/>
            <person name="Cao W.C."/>
        </authorList>
    </citation>
    <scope>NUCLEOTIDE SEQUENCE [LARGE SCALE GENOMIC DNA]</scope>
    <source>
        <strain evidence="2">HaeL-2018</strain>
    </source>
</reference>
<dbReference type="VEuPathDB" id="VectorBase:HLOH_051361"/>
<feature type="region of interest" description="Disordered" evidence="1">
    <location>
        <begin position="28"/>
        <end position="105"/>
    </location>
</feature>
<sequence>MVTFTSELDMENFAARTEITVKAGITADRTVGTKGTGENASSVDDGCPPSPEVTGPQKEPQGGRPNTRKQTPLRKSLARKRRRRQRCRARVEKRSATEHDLDEWTTQLQQAQKDATTTLEPPPLTQFVEKYLAHLWEIHNSLEGRWRKNRRGLKNKLNNIRKEIESYAASLARNHCLETCGGLKGQLSTYYWHILKALLNPTNTKTQTANYKTKVITDAGLSKDEICRILRAICISPPSRKASPLHPIREYSMAP</sequence>
<protein>
    <submittedName>
        <fullName evidence="2">Uncharacterized protein</fullName>
    </submittedName>
</protein>
<dbReference type="Proteomes" id="UP000821853">
    <property type="component" value="Unassembled WGS sequence"/>
</dbReference>
<proteinExistence type="predicted"/>
<keyword evidence="3" id="KW-1185">Reference proteome</keyword>
<dbReference type="EMBL" id="JABSTR010000009">
    <property type="protein sequence ID" value="KAH9378609.1"/>
    <property type="molecule type" value="Genomic_DNA"/>
</dbReference>
<comment type="caution">
    <text evidence="2">The sequence shown here is derived from an EMBL/GenBank/DDBJ whole genome shotgun (WGS) entry which is preliminary data.</text>
</comment>
<evidence type="ECO:0000256" key="1">
    <source>
        <dbReference type="SAM" id="MobiDB-lite"/>
    </source>
</evidence>
<name>A0A9J6GUR0_HAELO</name>